<reference evidence="5 6" key="1">
    <citation type="submission" date="2016-03" db="EMBL/GenBank/DDBJ databases">
        <authorList>
            <person name="Ploux O."/>
        </authorList>
    </citation>
    <scope>NUCLEOTIDE SEQUENCE [LARGE SCALE GENOMIC DNA]</scope>
    <source>
        <strain evidence="5 6">UAMH 11012</strain>
    </source>
</reference>
<dbReference type="InterPro" id="IPR036770">
    <property type="entry name" value="Ankyrin_rpt-contain_sf"/>
</dbReference>
<feature type="repeat" description="ANK" evidence="3">
    <location>
        <begin position="893"/>
        <end position="925"/>
    </location>
</feature>
<proteinExistence type="predicted"/>
<dbReference type="PROSITE" id="PS50297">
    <property type="entry name" value="ANK_REP_REGION"/>
    <property type="match status" value="7"/>
</dbReference>
<dbReference type="AlphaFoldDB" id="A0A1L7WEK2"/>
<feature type="region of interest" description="Disordered" evidence="4">
    <location>
        <begin position="112"/>
        <end position="161"/>
    </location>
</feature>
<dbReference type="Proteomes" id="UP000184330">
    <property type="component" value="Unassembled WGS sequence"/>
</dbReference>
<feature type="repeat" description="ANK" evidence="3">
    <location>
        <begin position="792"/>
        <end position="824"/>
    </location>
</feature>
<feature type="compositionally biased region" description="Low complexity" evidence="4">
    <location>
        <begin position="137"/>
        <end position="159"/>
    </location>
</feature>
<dbReference type="Pfam" id="PF12796">
    <property type="entry name" value="Ank_2"/>
    <property type="match status" value="2"/>
</dbReference>
<feature type="repeat" description="ANK" evidence="3">
    <location>
        <begin position="826"/>
        <end position="858"/>
    </location>
</feature>
<evidence type="ECO:0000256" key="4">
    <source>
        <dbReference type="SAM" id="MobiDB-lite"/>
    </source>
</evidence>
<feature type="repeat" description="ANK" evidence="3">
    <location>
        <begin position="859"/>
        <end position="891"/>
    </location>
</feature>
<feature type="repeat" description="ANK" evidence="3">
    <location>
        <begin position="725"/>
        <end position="747"/>
    </location>
</feature>
<keyword evidence="1" id="KW-0677">Repeat</keyword>
<dbReference type="PANTHER" id="PTHR24173:SF74">
    <property type="entry name" value="ANKYRIN REPEAT DOMAIN-CONTAINING PROTEIN 16"/>
    <property type="match status" value="1"/>
</dbReference>
<evidence type="ECO:0000256" key="1">
    <source>
        <dbReference type="ARBA" id="ARBA00022737"/>
    </source>
</evidence>
<accession>A0A1L7WEK2</accession>
<dbReference type="PROSITE" id="PS50088">
    <property type="entry name" value="ANK_REPEAT"/>
    <property type="match status" value="7"/>
</dbReference>
<dbReference type="PANTHER" id="PTHR24173">
    <property type="entry name" value="ANKYRIN REPEAT CONTAINING"/>
    <property type="match status" value="1"/>
</dbReference>
<keyword evidence="2 3" id="KW-0040">ANK repeat</keyword>
<protein>
    <submittedName>
        <fullName evidence="5">Uncharacterized protein</fullName>
    </submittedName>
</protein>
<dbReference type="OrthoDB" id="20872at2759"/>
<sequence>MKSIDMAVNTVDAAECSIFDATDACRGSFEDCLTITSLTNQEWAENRLADFNLWAAGVGASVKSRASLDERLAFEPEVRALVVNLLITLKAFIEQCKEIGLQKDGFSQAVTSTAAEADEHGSRVAGIDATSPEDPISRSFSPVSNASSSNSGSETISLSEPPLTEAIKSTEVILDQLTRLAVAIRRSGTASRLQKADRSFDPQDHEDLRSHLALILLARPADIEDRRHAYWDNSRRPDKSVNFGVDATQLNTVQQRLVDANIRRRNRFVYAQRHAIKLGASQVWSTPKRVENHHIDAVEGIPRRKEAVSNWKQNNAGIEGLKITQDTLATTDTTASAVGTTIVLNTSNAPTPSQQAMTQVSSTGLKLTYPNPPKVKEGLKSFKCPCCCQIFPSMFTERHLWRKHIAADLCPYTCPFDDCPEPQILYITREEWMTHFQTDHQSPKYWECFACDELGRILNVETFTTHIQNQHQEAISDSQIPTLIDICSRTALPIIVSCPLCDFANEHGFTVDQNSLLDHVAKHVHEFSLRSLPWAAAASEVHKPSFDHSLEKVRNWFTRWPTSEEGEECHPAVDAEYAIQGADSYFGQNGYFAEDSERSSLAQMHFHTSGDDSEEMLSLSSLSEGGFESTAAGNESIPESIPGKLESSAAENELSQYTSLDTIDPNWREIWGDDLQQRGITDDLIRDYQDLIADYFKHRQATENVSSALLLDTSKVDADWKDGYGGRTPLSWAAENGHEAIVKLLLDTSKVDADSKNVFGQTPLLLAAKNGHEAVVKLLLERGAELETRDNNGRTLLLWAVKNGHEAVVKLLLERGAELETRDAGYSQTPLSWAAKNGHEAVVKLLLERGAELETRDKYGQTPLSWAAKTGHEAVVKLLLERGAELETRDAGHGQTPLLWAAENGHEAVVKLLLERGAELETRDAGYSQTPLSWAAENGHEAVVRLLLERGAELETRDKYGRTPLSWAAEYEHKAVVKLLEKGAKKL</sequence>
<feature type="repeat" description="ANK" evidence="3">
    <location>
        <begin position="927"/>
        <end position="959"/>
    </location>
</feature>
<dbReference type="SUPFAM" id="SSF48403">
    <property type="entry name" value="Ankyrin repeat"/>
    <property type="match status" value="1"/>
</dbReference>
<gene>
    <name evidence="5" type="ORF">PAC_01092</name>
</gene>
<feature type="repeat" description="ANK" evidence="3">
    <location>
        <begin position="759"/>
        <end position="791"/>
    </location>
</feature>
<dbReference type="SMART" id="SM00248">
    <property type="entry name" value="ANK"/>
    <property type="match status" value="8"/>
</dbReference>
<evidence type="ECO:0000313" key="5">
    <source>
        <dbReference type="EMBL" id="CZR51217.1"/>
    </source>
</evidence>
<evidence type="ECO:0000256" key="2">
    <source>
        <dbReference type="ARBA" id="ARBA00023043"/>
    </source>
</evidence>
<keyword evidence="6" id="KW-1185">Reference proteome</keyword>
<organism evidence="5 6">
    <name type="scientific">Phialocephala subalpina</name>
    <dbReference type="NCBI Taxonomy" id="576137"/>
    <lineage>
        <taxon>Eukaryota</taxon>
        <taxon>Fungi</taxon>
        <taxon>Dikarya</taxon>
        <taxon>Ascomycota</taxon>
        <taxon>Pezizomycotina</taxon>
        <taxon>Leotiomycetes</taxon>
        <taxon>Helotiales</taxon>
        <taxon>Mollisiaceae</taxon>
        <taxon>Phialocephala</taxon>
        <taxon>Phialocephala fortinii species complex</taxon>
    </lineage>
</organism>
<dbReference type="EMBL" id="FJOG01000001">
    <property type="protein sequence ID" value="CZR51217.1"/>
    <property type="molecule type" value="Genomic_DNA"/>
</dbReference>
<dbReference type="Gene3D" id="1.25.40.20">
    <property type="entry name" value="Ankyrin repeat-containing domain"/>
    <property type="match status" value="3"/>
</dbReference>
<dbReference type="InterPro" id="IPR002110">
    <property type="entry name" value="Ankyrin_rpt"/>
</dbReference>
<name>A0A1L7WEK2_9HELO</name>
<dbReference type="PRINTS" id="PR01415">
    <property type="entry name" value="ANKYRIN"/>
</dbReference>
<evidence type="ECO:0000256" key="3">
    <source>
        <dbReference type="PROSITE-ProRule" id="PRU00023"/>
    </source>
</evidence>
<evidence type="ECO:0000313" key="6">
    <source>
        <dbReference type="Proteomes" id="UP000184330"/>
    </source>
</evidence>
<dbReference type="Pfam" id="PF13637">
    <property type="entry name" value="Ank_4"/>
    <property type="match status" value="1"/>
</dbReference>
<dbReference type="STRING" id="576137.A0A1L7WEK2"/>